<feature type="domain" description="Helicase C-terminal" evidence="14">
    <location>
        <begin position="552"/>
        <end position="721"/>
    </location>
</feature>
<comment type="similarity">
    <text evidence="12">Belongs to the helicase family. PriA subfamily.</text>
</comment>
<dbReference type="PROSITE" id="PS51194">
    <property type="entry name" value="HELICASE_CTER"/>
    <property type="match status" value="1"/>
</dbReference>
<dbReference type="GO" id="GO:0008270">
    <property type="term" value="F:zinc ion binding"/>
    <property type="evidence" value="ECO:0007669"/>
    <property type="project" value="UniProtKB-UniRule"/>
</dbReference>
<feature type="binding site" evidence="12">
    <location>
        <position position="517"/>
    </location>
    <ligand>
        <name>Zn(2+)</name>
        <dbReference type="ChEBI" id="CHEBI:29105"/>
        <label>1</label>
    </ligand>
</feature>
<dbReference type="PANTHER" id="PTHR30580">
    <property type="entry name" value="PRIMOSOMAL PROTEIN N"/>
    <property type="match status" value="1"/>
</dbReference>
<gene>
    <name evidence="12 15" type="primary">priA</name>
    <name evidence="15" type="ORF">HVS_07145</name>
</gene>
<dbReference type="InterPro" id="IPR005259">
    <property type="entry name" value="PriA"/>
</dbReference>
<dbReference type="NCBIfam" id="NF004066">
    <property type="entry name" value="PRK05580.1-3"/>
    <property type="match status" value="1"/>
</dbReference>
<dbReference type="Pfam" id="PF18074">
    <property type="entry name" value="PriA_C"/>
    <property type="match status" value="1"/>
</dbReference>
<dbReference type="GO" id="GO:0005524">
    <property type="term" value="F:ATP binding"/>
    <property type="evidence" value="ECO:0007669"/>
    <property type="project" value="UniProtKB-UniRule"/>
</dbReference>
<feature type="binding site" evidence="12">
    <location>
        <position position="557"/>
    </location>
    <ligand>
        <name>Zn(2+)</name>
        <dbReference type="ChEBI" id="CHEBI:29105"/>
        <label>1</label>
    </ligand>
</feature>
<evidence type="ECO:0000256" key="11">
    <source>
        <dbReference type="ARBA" id="ARBA00048988"/>
    </source>
</evidence>
<dbReference type="GO" id="GO:0003677">
    <property type="term" value="F:DNA binding"/>
    <property type="evidence" value="ECO:0007669"/>
    <property type="project" value="UniProtKB-UniRule"/>
</dbReference>
<comment type="cofactor">
    <cofactor evidence="12">
        <name>Zn(2+)</name>
        <dbReference type="ChEBI" id="CHEBI:29105"/>
    </cofactor>
    <text evidence="12">Binds 2 zinc ions per subunit.</text>
</comment>
<keyword evidence="6 12" id="KW-0347">Helicase</keyword>
<dbReference type="InterPro" id="IPR001650">
    <property type="entry name" value="Helicase_C-like"/>
</dbReference>
<dbReference type="GO" id="GO:1990077">
    <property type="term" value="C:primosome complex"/>
    <property type="evidence" value="ECO:0007669"/>
    <property type="project" value="UniProtKB-UniRule"/>
</dbReference>
<dbReference type="GO" id="GO:0043138">
    <property type="term" value="F:3'-5' DNA helicase activity"/>
    <property type="evidence" value="ECO:0007669"/>
    <property type="project" value="UniProtKB-EC"/>
</dbReference>
<evidence type="ECO:0000259" key="13">
    <source>
        <dbReference type="PROSITE" id="PS51192"/>
    </source>
</evidence>
<dbReference type="SMART" id="SM00490">
    <property type="entry name" value="HELICc"/>
    <property type="match status" value="1"/>
</dbReference>
<dbReference type="CDD" id="cd18804">
    <property type="entry name" value="SF2_C_priA"/>
    <property type="match status" value="1"/>
</dbReference>
<keyword evidence="7 12" id="KW-0862">Zinc</keyword>
<dbReference type="FunFam" id="3.40.50.300:FF:000489">
    <property type="entry name" value="Primosome assembly protein PriA"/>
    <property type="match status" value="1"/>
</dbReference>
<dbReference type="FunFam" id="3.40.1440.60:FF:000001">
    <property type="entry name" value="Primosomal protein N"/>
    <property type="match status" value="1"/>
</dbReference>
<dbReference type="HAMAP" id="MF_00983">
    <property type="entry name" value="PriA"/>
    <property type="match status" value="1"/>
</dbReference>
<keyword evidence="5 12" id="KW-0378">Hydrolase</keyword>
<proteinExistence type="inferred from homology"/>
<dbReference type="KEGG" id="hsc:HVS_07145"/>
<dbReference type="GO" id="GO:0006270">
    <property type="term" value="P:DNA replication initiation"/>
    <property type="evidence" value="ECO:0007669"/>
    <property type="project" value="TreeGrafter"/>
</dbReference>
<dbReference type="InterPro" id="IPR014001">
    <property type="entry name" value="Helicase_ATP-bd"/>
</dbReference>
<dbReference type="PANTHER" id="PTHR30580:SF0">
    <property type="entry name" value="PRIMOSOMAL PROTEIN N"/>
    <property type="match status" value="1"/>
</dbReference>
<dbReference type="RefSeq" id="WP_101300612.1">
    <property type="nucleotide sequence ID" value="NZ_CP025197.1"/>
</dbReference>
<dbReference type="InterPro" id="IPR040498">
    <property type="entry name" value="PriA_CRR"/>
</dbReference>
<keyword evidence="1 12" id="KW-0639">Primosome</keyword>
<dbReference type="InterPro" id="IPR042115">
    <property type="entry name" value="PriA_3primeBD_sf"/>
</dbReference>
<evidence type="ECO:0000256" key="5">
    <source>
        <dbReference type="ARBA" id="ARBA00022801"/>
    </source>
</evidence>
<evidence type="ECO:0000256" key="1">
    <source>
        <dbReference type="ARBA" id="ARBA00022515"/>
    </source>
</evidence>
<comment type="catalytic activity">
    <reaction evidence="12">
        <text>Couples ATP hydrolysis with the unwinding of duplex DNA by translocating in the 3'-5' direction.</text>
        <dbReference type="EC" id="5.6.2.4"/>
    </reaction>
</comment>
<keyword evidence="8 12" id="KW-0067">ATP-binding</keyword>
<comment type="catalytic activity">
    <reaction evidence="11 12">
        <text>ATP + H2O = ADP + phosphate + H(+)</text>
        <dbReference type="Rhea" id="RHEA:13065"/>
        <dbReference type="ChEBI" id="CHEBI:15377"/>
        <dbReference type="ChEBI" id="CHEBI:15378"/>
        <dbReference type="ChEBI" id="CHEBI:30616"/>
        <dbReference type="ChEBI" id="CHEBI:43474"/>
        <dbReference type="ChEBI" id="CHEBI:456216"/>
        <dbReference type="EC" id="5.6.2.4"/>
    </reaction>
</comment>
<name>A0A2K9E761_9FIRM</name>
<dbReference type="GO" id="GO:0016887">
    <property type="term" value="F:ATP hydrolysis activity"/>
    <property type="evidence" value="ECO:0007669"/>
    <property type="project" value="RHEA"/>
</dbReference>
<evidence type="ECO:0000256" key="12">
    <source>
        <dbReference type="HAMAP-Rule" id="MF_00983"/>
    </source>
</evidence>
<keyword evidence="9 12" id="KW-0238">DNA-binding</keyword>
<dbReference type="Pfam" id="PF18319">
    <property type="entry name" value="Zn_ribbon_PriA"/>
    <property type="match status" value="1"/>
</dbReference>
<evidence type="ECO:0000256" key="6">
    <source>
        <dbReference type="ARBA" id="ARBA00022806"/>
    </source>
</evidence>
<dbReference type="Gene3D" id="3.40.50.300">
    <property type="entry name" value="P-loop containing nucleotide triphosphate hydrolases"/>
    <property type="match status" value="2"/>
</dbReference>
<dbReference type="EC" id="5.6.2.4" evidence="12"/>
<dbReference type="EMBL" id="CP025197">
    <property type="protein sequence ID" value="AUG57346.1"/>
    <property type="molecule type" value="Genomic_DNA"/>
</dbReference>
<dbReference type="InterPro" id="IPR041222">
    <property type="entry name" value="PriA_3primeBD"/>
</dbReference>
<feature type="binding site" evidence="12">
    <location>
        <position position="526"/>
    </location>
    <ligand>
        <name>Zn(2+)</name>
        <dbReference type="ChEBI" id="CHEBI:29105"/>
        <label>2</label>
    </ligand>
</feature>
<dbReference type="InterPro" id="IPR006935">
    <property type="entry name" value="Helicase/UvrB_N"/>
</dbReference>
<dbReference type="InterPro" id="IPR041236">
    <property type="entry name" value="PriA_C"/>
</dbReference>
<organism evidence="15 16">
    <name type="scientific">Acetivibrio saccincola</name>
    <dbReference type="NCBI Taxonomy" id="1677857"/>
    <lineage>
        <taxon>Bacteria</taxon>
        <taxon>Bacillati</taxon>
        <taxon>Bacillota</taxon>
        <taxon>Clostridia</taxon>
        <taxon>Eubacteriales</taxon>
        <taxon>Oscillospiraceae</taxon>
        <taxon>Acetivibrio</taxon>
    </lineage>
</organism>
<evidence type="ECO:0000256" key="9">
    <source>
        <dbReference type="ARBA" id="ARBA00023125"/>
    </source>
</evidence>
<feature type="binding site" evidence="12">
    <location>
        <position position="560"/>
    </location>
    <ligand>
        <name>Zn(2+)</name>
        <dbReference type="ChEBI" id="CHEBI:29105"/>
        <label>1</label>
    </ligand>
</feature>
<evidence type="ECO:0000313" key="16">
    <source>
        <dbReference type="Proteomes" id="UP000233534"/>
    </source>
</evidence>
<comment type="function">
    <text evidence="12">Initiates the restart of stalled replication forks, which reloads the replicative helicase on sites other than the origin of replication. Recognizes and binds to abandoned replication forks and remodels them to uncover a helicase loading site. Promotes assembly of the primosome at these replication forks.</text>
</comment>
<dbReference type="Pfam" id="PF00271">
    <property type="entry name" value="Helicase_C"/>
    <property type="match status" value="1"/>
</dbReference>
<dbReference type="SUPFAM" id="SSF52540">
    <property type="entry name" value="P-loop containing nucleoside triphosphate hydrolases"/>
    <property type="match status" value="2"/>
</dbReference>
<dbReference type="NCBIfam" id="TIGR00595">
    <property type="entry name" value="priA"/>
    <property type="match status" value="1"/>
</dbReference>
<dbReference type="InterPro" id="IPR027417">
    <property type="entry name" value="P-loop_NTPase"/>
</dbReference>
<evidence type="ECO:0000313" key="15">
    <source>
        <dbReference type="EMBL" id="AUG57346.1"/>
    </source>
</evidence>
<evidence type="ECO:0000256" key="2">
    <source>
        <dbReference type="ARBA" id="ARBA00022705"/>
    </source>
</evidence>
<evidence type="ECO:0000256" key="10">
    <source>
        <dbReference type="ARBA" id="ARBA00023235"/>
    </source>
</evidence>
<keyword evidence="10 12" id="KW-0413">Isomerase</keyword>
<accession>A0A2K9E761</accession>
<feature type="binding site" evidence="12">
    <location>
        <position position="520"/>
    </location>
    <ligand>
        <name>Zn(2+)</name>
        <dbReference type="ChEBI" id="CHEBI:29105"/>
        <label>1</label>
    </ligand>
</feature>
<dbReference type="SMART" id="SM00487">
    <property type="entry name" value="DEXDc"/>
    <property type="match status" value="1"/>
</dbReference>
<keyword evidence="2 12" id="KW-0235">DNA replication</keyword>
<keyword evidence="4 12" id="KW-0547">Nucleotide-binding</keyword>
<dbReference type="Pfam" id="PF04851">
    <property type="entry name" value="ResIII"/>
    <property type="match status" value="1"/>
</dbReference>
<evidence type="ECO:0000256" key="3">
    <source>
        <dbReference type="ARBA" id="ARBA00022723"/>
    </source>
</evidence>
<evidence type="ECO:0000256" key="4">
    <source>
        <dbReference type="ARBA" id="ARBA00022741"/>
    </source>
</evidence>
<feature type="binding site" evidence="12">
    <location>
        <position position="544"/>
    </location>
    <ligand>
        <name>Zn(2+)</name>
        <dbReference type="ChEBI" id="CHEBI:29105"/>
        <label>2</label>
    </ligand>
</feature>
<dbReference type="GO" id="GO:0006269">
    <property type="term" value="P:DNA replication, synthesis of primer"/>
    <property type="evidence" value="ECO:0007669"/>
    <property type="project" value="UniProtKB-KW"/>
</dbReference>
<feature type="binding site" evidence="12">
    <location>
        <position position="547"/>
    </location>
    <ligand>
        <name>Zn(2+)</name>
        <dbReference type="ChEBI" id="CHEBI:29105"/>
        <label>2</label>
    </ligand>
</feature>
<dbReference type="Proteomes" id="UP000233534">
    <property type="component" value="Chromosome"/>
</dbReference>
<reference evidence="15 16" key="1">
    <citation type="submission" date="2017-12" db="EMBL/GenBank/DDBJ databases">
        <title>Complete genome sequence of Herbivorax saccincola GGR1, a novel Cellulosome-producing hydrolytic bacterium in a thermophilic biogas plant, established by Illumina and Nanopore MinION sequencing.</title>
        <authorList>
            <person name="Pechtl A."/>
            <person name="Ruckert C."/>
            <person name="Koeck D.E."/>
            <person name="Maus I."/>
            <person name="Winkler A."/>
            <person name="Kalinowski J."/>
            <person name="Puhler A."/>
            <person name="Schwarz W.W."/>
            <person name="Zverlov V.V."/>
            <person name="Schluter A."/>
            <person name="Liebl W."/>
        </authorList>
    </citation>
    <scope>NUCLEOTIDE SEQUENCE [LARGE SCALE GENOMIC DNA]</scope>
    <source>
        <strain evidence="16">SR1</strain>
    </source>
</reference>
<feature type="binding site" evidence="12">
    <location>
        <position position="529"/>
    </location>
    <ligand>
        <name>Zn(2+)</name>
        <dbReference type="ChEBI" id="CHEBI:29105"/>
        <label>2</label>
    </ligand>
</feature>
<evidence type="ECO:0000256" key="8">
    <source>
        <dbReference type="ARBA" id="ARBA00022840"/>
    </source>
</evidence>
<evidence type="ECO:0000259" key="14">
    <source>
        <dbReference type="PROSITE" id="PS51194"/>
    </source>
</evidence>
<comment type="subunit">
    <text evidence="12">Component of the replication restart primosome.</text>
</comment>
<evidence type="ECO:0000256" key="7">
    <source>
        <dbReference type="ARBA" id="ARBA00022833"/>
    </source>
</evidence>
<protein>
    <recommendedName>
        <fullName evidence="12">Replication restart protein PriA</fullName>
    </recommendedName>
    <alternativeName>
        <fullName evidence="12">ATP-dependent DNA helicase PriA</fullName>
        <ecNumber evidence="12">5.6.2.4</ecNumber>
    </alternativeName>
    <alternativeName>
        <fullName evidence="12">DNA 3'-5' helicase PriA</fullName>
    </alternativeName>
</protein>
<dbReference type="PROSITE" id="PS51192">
    <property type="entry name" value="HELICASE_ATP_BIND_1"/>
    <property type="match status" value="1"/>
</dbReference>
<keyword evidence="3 12" id="KW-0479">Metal-binding</keyword>
<dbReference type="Pfam" id="PF17764">
    <property type="entry name" value="PriA_3primeBD"/>
    <property type="match status" value="1"/>
</dbReference>
<sequence>MYKIAAVVISNCTRKFDKEYHYIIPCELKDAINTGNRVIVPFGKGNRHVEGYVFDIIEKSEIEGLKKIKDVVDSKPLLSSSMIRLAKWMKKRYICTYSDVIKCMLPPGISVKSSKTVVLKKYEENLRGNNGKIVEVLNSCGGKKDYEELREIINSRTFTKNIKNLQELGVVDVVEEFTTGVNKKYYKAAFIIKPVEEIIEEIEANEIKSIKQIRVLEMLIENEYISTSDIMRFLGVSSSVLNALKKKGYIDYKEIEVKRDPHENTVFEKTFPLEPTREQADVLERTKKIMDEGKFKEILLHGVTGSGKTEVYLQLIQKCIDKGKQAIVLVPEISLTPQMVARFKGRFGNDVAVLHSRLSLGERYDQWRVIRDGKIKVVVGARSAVFAPVNNLGLIIIDEEHETSYKSEINPKYHAADVARIRCKIENAVLLHGSATPSVETYYRAKTGKIELMEMKKRANDMVLPKAYIVDMRDELSSGNRTVFSRKLSQEIKKNIEENQQTIIFLNRRGYASFILCRNCGHSLMCPNCSITLTYHAYDKRLICHYCGYTTKKPDACPKCKSTYIRSFGIGTQKIEEEIKNHFEGATVLRMDMDTTMRKNSHEKILKTFKEENINVMVGTQMVAKGHDFPNVTLVGVIAADSLLNTGDFRATEKTFQLITQVAGRAGRGKVEGRVVIQTYNTENFSIVCACNHDYNSFYENEILLREQLLYPPFTNLASVILSGTNEKMVIDKANKVAKKIHESFKGMKGIYKVLGPLRAPLSKIKNKYRWRIIIKCERLTELLEVLTKVTDDYYNSGRKNSVSLSVDINPVNML</sequence>
<dbReference type="CDD" id="cd17929">
    <property type="entry name" value="DEXHc_priA"/>
    <property type="match status" value="1"/>
</dbReference>
<dbReference type="Gene3D" id="3.40.1440.60">
    <property type="entry name" value="PriA, 3(prime) DNA-binding domain"/>
    <property type="match status" value="1"/>
</dbReference>
<dbReference type="AlphaFoldDB" id="A0A2K9E761"/>
<dbReference type="GO" id="GO:0006310">
    <property type="term" value="P:DNA recombination"/>
    <property type="evidence" value="ECO:0007669"/>
    <property type="project" value="InterPro"/>
</dbReference>
<dbReference type="GO" id="GO:0006302">
    <property type="term" value="P:double-strand break repair"/>
    <property type="evidence" value="ECO:0007669"/>
    <property type="project" value="InterPro"/>
</dbReference>
<keyword evidence="16" id="KW-1185">Reference proteome</keyword>
<feature type="domain" description="Helicase ATP-binding" evidence="13">
    <location>
        <begin position="289"/>
        <end position="455"/>
    </location>
</feature>